<keyword evidence="3" id="KW-1185">Reference proteome</keyword>
<reference evidence="2" key="1">
    <citation type="submission" date="2023-07" db="EMBL/GenBank/DDBJ databases">
        <title>draft genome sequence of fig (Ficus carica).</title>
        <authorList>
            <person name="Takahashi T."/>
            <person name="Nishimura K."/>
        </authorList>
    </citation>
    <scope>NUCLEOTIDE SEQUENCE</scope>
</reference>
<evidence type="ECO:0000313" key="3">
    <source>
        <dbReference type="Proteomes" id="UP001187192"/>
    </source>
</evidence>
<dbReference type="Proteomes" id="UP001187192">
    <property type="component" value="Unassembled WGS sequence"/>
</dbReference>
<proteinExistence type="predicted"/>
<feature type="region of interest" description="Disordered" evidence="1">
    <location>
        <begin position="49"/>
        <end position="102"/>
    </location>
</feature>
<accession>A0AA88E756</accession>
<dbReference type="AlphaFoldDB" id="A0AA88E756"/>
<organism evidence="2 3">
    <name type="scientific">Ficus carica</name>
    <name type="common">Common fig</name>
    <dbReference type="NCBI Taxonomy" id="3494"/>
    <lineage>
        <taxon>Eukaryota</taxon>
        <taxon>Viridiplantae</taxon>
        <taxon>Streptophyta</taxon>
        <taxon>Embryophyta</taxon>
        <taxon>Tracheophyta</taxon>
        <taxon>Spermatophyta</taxon>
        <taxon>Magnoliopsida</taxon>
        <taxon>eudicotyledons</taxon>
        <taxon>Gunneridae</taxon>
        <taxon>Pentapetalae</taxon>
        <taxon>rosids</taxon>
        <taxon>fabids</taxon>
        <taxon>Rosales</taxon>
        <taxon>Moraceae</taxon>
        <taxon>Ficeae</taxon>
        <taxon>Ficus</taxon>
    </lineage>
</organism>
<evidence type="ECO:0000256" key="1">
    <source>
        <dbReference type="SAM" id="MobiDB-lite"/>
    </source>
</evidence>
<dbReference type="EMBL" id="BTGU01000408">
    <property type="protein sequence ID" value="GMN67126.1"/>
    <property type="molecule type" value="Genomic_DNA"/>
</dbReference>
<dbReference type="Gramene" id="FCD_00032376-RA">
    <property type="protein sequence ID" value="FCD_00032376-RA:cds"/>
    <property type="gene ID" value="FCD_00032376"/>
</dbReference>
<name>A0AA88E756_FICCA</name>
<gene>
    <name evidence="2" type="ORF">TIFTF001_036188</name>
</gene>
<evidence type="ECO:0000313" key="2">
    <source>
        <dbReference type="EMBL" id="GMN67126.1"/>
    </source>
</evidence>
<comment type="caution">
    <text evidence="2">The sequence shown here is derived from an EMBL/GenBank/DDBJ whole genome shotgun (WGS) entry which is preliminary data.</text>
</comment>
<sequence length="133" mass="14217">MLVMITVQRVVNHIPLSMPTTMFHSCKRDFGTWVDIRVVTPDNPEIVGEWPNEAYPNSKTRTRGPWPTQGLLGGIGRGLGSPARGHGQGSGPTCGRFSGPTRRLGLVQGLPSGSAHGAPRILSHMDNGIVVAQ</sequence>
<protein>
    <submittedName>
        <fullName evidence="2">Uncharacterized protein</fullName>
    </submittedName>
</protein>